<feature type="region of interest" description="Disordered" evidence="1">
    <location>
        <begin position="71"/>
        <end position="93"/>
    </location>
</feature>
<dbReference type="InterPro" id="IPR029024">
    <property type="entry name" value="TerB-like"/>
</dbReference>
<dbReference type="AlphaFoldDB" id="A0A8J7LSU1"/>
<accession>A0A8J7LSU1</accession>
<dbReference type="InterPro" id="IPR007486">
    <property type="entry name" value="YebE"/>
</dbReference>
<dbReference type="CDD" id="cd07178">
    <property type="entry name" value="terB_like_YebE"/>
    <property type="match status" value="1"/>
</dbReference>
<keyword evidence="3" id="KW-1185">Reference proteome</keyword>
<dbReference type="SUPFAM" id="SSF158682">
    <property type="entry name" value="TerB-like"/>
    <property type="match status" value="1"/>
</dbReference>
<organism evidence="2 3">
    <name type="scientific">Sedimentitalea arenosa</name>
    <dbReference type="NCBI Taxonomy" id="2798803"/>
    <lineage>
        <taxon>Bacteria</taxon>
        <taxon>Pseudomonadati</taxon>
        <taxon>Pseudomonadota</taxon>
        <taxon>Alphaproteobacteria</taxon>
        <taxon>Rhodobacterales</taxon>
        <taxon>Paracoccaceae</taxon>
        <taxon>Sedimentitalea</taxon>
    </lineage>
</organism>
<sequence length="255" mass="27183">MALVGTLAKVAVGYARSRDLLKDNDDPIVDAGHAREVVESAREKREKVGAVVTDLKEGRGKDRAREAMKKRLKARMDGSPLPETGGETATESVSDAEADLGADAMLTALSGAASESGRSIDELLDAYNDGGEVAEVEQSARLLLRAILMAAKADGEIDAAERAVIVESLGPAPEPEHLALLQELLAAPVDVTALAAATPPRQIVQVYTSSLMAIRLDTPPEAVFLHRLAEALRLDEHVVNALHAQMGRPLLYRQE</sequence>
<reference evidence="2" key="1">
    <citation type="submission" date="2020-12" db="EMBL/GenBank/DDBJ databases">
        <title>Sedimentitalea sp. nov., isolated from sand in Incheon.</title>
        <authorList>
            <person name="Kim W."/>
        </authorList>
    </citation>
    <scope>NUCLEOTIDE SEQUENCE</scope>
    <source>
        <strain evidence="2">CAU 1593</strain>
    </source>
</reference>
<protein>
    <submittedName>
        <fullName evidence="2">DUF533 domain-containing protein</fullName>
    </submittedName>
</protein>
<dbReference type="Proteomes" id="UP000619079">
    <property type="component" value="Unassembled WGS sequence"/>
</dbReference>
<dbReference type="EMBL" id="JAELVR010000012">
    <property type="protein sequence ID" value="MBJ6373213.1"/>
    <property type="molecule type" value="Genomic_DNA"/>
</dbReference>
<name>A0A8J7LSU1_9RHOB</name>
<comment type="caution">
    <text evidence="2">The sequence shown here is derived from an EMBL/GenBank/DDBJ whole genome shotgun (WGS) entry which is preliminary data.</text>
</comment>
<evidence type="ECO:0000313" key="2">
    <source>
        <dbReference type="EMBL" id="MBJ6373213.1"/>
    </source>
</evidence>
<gene>
    <name evidence="2" type="ORF">JF290_16935</name>
</gene>
<evidence type="ECO:0000256" key="1">
    <source>
        <dbReference type="SAM" id="MobiDB-lite"/>
    </source>
</evidence>
<dbReference type="RefSeq" id="WP_199026084.1">
    <property type="nucleotide sequence ID" value="NZ_JAELVR010000012.1"/>
</dbReference>
<proteinExistence type="predicted"/>
<dbReference type="Pfam" id="PF04391">
    <property type="entry name" value="DUF533"/>
    <property type="match status" value="1"/>
</dbReference>
<evidence type="ECO:0000313" key="3">
    <source>
        <dbReference type="Proteomes" id="UP000619079"/>
    </source>
</evidence>